<evidence type="ECO:0000256" key="6">
    <source>
        <dbReference type="ARBA" id="ARBA00023295"/>
    </source>
</evidence>
<name>A0AAD9XNS1_9ROSI</name>
<evidence type="ECO:0000256" key="5">
    <source>
        <dbReference type="ARBA" id="ARBA00022801"/>
    </source>
</evidence>
<dbReference type="GO" id="GO:0004650">
    <property type="term" value="F:polygalacturonase activity"/>
    <property type="evidence" value="ECO:0007669"/>
    <property type="project" value="InterPro"/>
</dbReference>
<dbReference type="PROSITE" id="PS00502">
    <property type="entry name" value="POLYGALACTURONASE"/>
    <property type="match status" value="1"/>
</dbReference>
<dbReference type="InterPro" id="IPR000743">
    <property type="entry name" value="Glyco_hydro_28"/>
</dbReference>
<evidence type="ECO:0000256" key="2">
    <source>
        <dbReference type="ARBA" id="ARBA00008834"/>
    </source>
</evidence>
<reference evidence="10" key="1">
    <citation type="journal article" date="2023" name="Plant J.">
        <title>Genome sequences and population genomics provide insights into the demographic history, inbreeding, and mutation load of two 'living fossil' tree species of Dipteronia.</title>
        <authorList>
            <person name="Feng Y."/>
            <person name="Comes H.P."/>
            <person name="Chen J."/>
            <person name="Zhu S."/>
            <person name="Lu R."/>
            <person name="Zhang X."/>
            <person name="Li P."/>
            <person name="Qiu J."/>
            <person name="Olsen K.M."/>
            <person name="Qiu Y."/>
        </authorList>
    </citation>
    <scope>NUCLEOTIDE SEQUENCE</scope>
    <source>
        <strain evidence="10">KIB01</strain>
    </source>
</reference>
<comment type="caution">
    <text evidence="10">The sequence shown here is derived from an EMBL/GenBank/DDBJ whole genome shotgun (WGS) entry which is preliminary data.</text>
</comment>
<evidence type="ECO:0000256" key="9">
    <source>
        <dbReference type="RuleBase" id="RU361169"/>
    </source>
</evidence>
<evidence type="ECO:0000313" key="10">
    <source>
        <dbReference type="EMBL" id="KAK2662999.1"/>
    </source>
</evidence>
<keyword evidence="3" id="KW-0134">Cell wall</keyword>
<evidence type="ECO:0000313" key="11">
    <source>
        <dbReference type="Proteomes" id="UP001280121"/>
    </source>
</evidence>
<comment type="subcellular location">
    <subcellularLocation>
        <location evidence="1">Secreted</location>
        <location evidence="1">Cell wall</location>
    </subcellularLocation>
</comment>
<dbReference type="Proteomes" id="UP001280121">
    <property type="component" value="Unassembled WGS sequence"/>
</dbReference>
<dbReference type="PANTHER" id="PTHR31375">
    <property type="match status" value="1"/>
</dbReference>
<keyword evidence="4" id="KW-0964">Secreted</keyword>
<dbReference type="Pfam" id="PF00295">
    <property type="entry name" value="Glyco_hydro_28"/>
    <property type="match status" value="1"/>
</dbReference>
<dbReference type="Gene3D" id="2.160.20.10">
    <property type="entry name" value="Single-stranded right-handed beta-helix, Pectin lyase-like"/>
    <property type="match status" value="1"/>
</dbReference>
<dbReference type="AlphaFoldDB" id="A0AAD9XNS1"/>
<evidence type="ECO:0000256" key="1">
    <source>
        <dbReference type="ARBA" id="ARBA00004191"/>
    </source>
</evidence>
<proteinExistence type="inferred from homology"/>
<comment type="similarity">
    <text evidence="2 9">Belongs to the glycosyl hydrolase 28 family.</text>
</comment>
<evidence type="ECO:0000256" key="8">
    <source>
        <dbReference type="PROSITE-ProRule" id="PRU10052"/>
    </source>
</evidence>
<dbReference type="InterPro" id="IPR011050">
    <property type="entry name" value="Pectin_lyase_fold/virulence"/>
</dbReference>
<dbReference type="SUPFAM" id="SSF51126">
    <property type="entry name" value="Pectin lyase-like"/>
    <property type="match status" value="1"/>
</dbReference>
<gene>
    <name evidence="10" type="ORF">Ddye_001573</name>
</gene>
<sequence length="93" mass="9728">MSCAATTLLSDALPFLNIALTPMESILVDPPELTSPIQTSQQVMIVSPYIGDGSKKISITKVTCGPGHGISVGSLGKYNNEEPVVGVTVRIKT</sequence>
<protein>
    <submittedName>
        <fullName evidence="10">Uncharacterized protein</fullName>
    </submittedName>
</protein>
<dbReference type="GO" id="GO:0071555">
    <property type="term" value="P:cell wall organization"/>
    <property type="evidence" value="ECO:0007669"/>
    <property type="project" value="UniProtKB-KW"/>
</dbReference>
<dbReference type="EMBL" id="JANJYI010000001">
    <property type="protein sequence ID" value="KAK2662999.1"/>
    <property type="molecule type" value="Genomic_DNA"/>
</dbReference>
<dbReference type="GO" id="GO:0005975">
    <property type="term" value="P:carbohydrate metabolic process"/>
    <property type="evidence" value="ECO:0007669"/>
    <property type="project" value="InterPro"/>
</dbReference>
<keyword evidence="6 9" id="KW-0326">Glycosidase</keyword>
<organism evidence="10 11">
    <name type="scientific">Dipteronia dyeriana</name>
    <dbReference type="NCBI Taxonomy" id="168575"/>
    <lineage>
        <taxon>Eukaryota</taxon>
        <taxon>Viridiplantae</taxon>
        <taxon>Streptophyta</taxon>
        <taxon>Embryophyta</taxon>
        <taxon>Tracheophyta</taxon>
        <taxon>Spermatophyta</taxon>
        <taxon>Magnoliopsida</taxon>
        <taxon>eudicotyledons</taxon>
        <taxon>Gunneridae</taxon>
        <taxon>Pentapetalae</taxon>
        <taxon>rosids</taxon>
        <taxon>malvids</taxon>
        <taxon>Sapindales</taxon>
        <taxon>Sapindaceae</taxon>
        <taxon>Hippocastanoideae</taxon>
        <taxon>Acereae</taxon>
        <taxon>Dipteronia</taxon>
    </lineage>
</organism>
<keyword evidence="5 9" id="KW-0378">Hydrolase</keyword>
<evidence type="ECO:0000256" key="4">
    <source>
        <dbReference type="ARBA" id="ARBA00022525"/>
    </source>
</evidence>
<keyword evidence="7" id="KW-0961">Cell wall biogenesis/degradation</keyword>
<accession>A0AAD9XNS1</accession>
<feature type="active site" evidence="8">
    <location>
        <position position="68"/>
    </location>
</feature>
<keyword evidence="11" id="KW-1185">Reference proteome</keyword>
<dbReference type="InterPro" id="IPR012334">
    <property type="entry name" value="Pectin_lyas_fold"/>
</dbReference>
<evidence type="ECO:0000256" key="3">
    <source>
        <dbReference type="ARBA" id="ARBA00022512"/>
    </source>
</evidence>
<evidence type="ECO:0000256" key="7">
    <source>
        <dbReference type="ARBA" id="ARBA00023316"/>
    </source>
</evidence>